<accession>A0ABR7LFU9</accession>
<protein>
    <recommendedName>
        <fullName evidence="4">SPW repeat-containing protein</fullName>
    </recommendedName>
</protein>
<evidence type="ECO:0000313" key="2">
    <source>
        <dbReference type="EMBL" id="MBC6451575.1"/>
    </source>
</evidence>
<keyword evidence="1" id="KW-0472">Membrane</keyword>
<comment type="caution">
    <text evidence="2">The sequence shown here is derived from an EMBL/GenBank/DDBJ whole genome shotgun (WGS) entry which is preliminary data.</text>
</comment>
<gene>
    <name evidence="2" type="ORF">GPZ80_30970</name>
</gene>
<dbReference type="EMBL" id="JABVED010000035">
    <property type="protein sequence ID" value="MBC6451575.1"/>
    <property type="molecule type" value="Genomic_DNA"/>
</dbReference>
<dbReference type="RefSeq" id="WP_187224649.1">
    <property type="nucleotide sequence ID" value="NZ_JABVED010000035.1"/>
</dbReference>
<feature type="transmembrane region" description="Helical" evidence="1">
    <location>
        <begin position="50"/>
        <end position="72"/>
    </location>
</feature>
<feature type="transmembrane region" description="Helical" evidence="1">
    <location>
        <begin position="22"/>
        <end position="44"/>
    </location>
</feature>
<evidence type="ECO:0000313" key="3">
    <source>
        <dbReference type="Proteomes" id="UP000734823"/>
    </source>
</evidence>
<feature type="transmembrane region" description="Helical" evidence="1">
    <location>
        <begin position="84"/>
        <end position="105"/>
    </location>
</feature>
<proteinExistence type="predicted"/>
<name>A0ABR7LFU9_9PSEU</name>
<reference evidence="2 3" key="1">
    <citation type="submission" date="2020-06" db="EMBL/GenBank/DDBJ databases">
        <title>Actinokineospora xiongansis sp. nov., isolated from soil of Baiyangdian.</title>
        <authorList>
            <person name="Zhang X."/>
        </authorList>
    </citation>
    <scope>NUCLEOTIDE SEQUENCE [LARGE SCALE GENOMIC DNA]</scope>
    <source>
        <strain evidence="2 3">HBU206404</strain>
    </source>
</reference>
<organism evidence="2 3">
    <name type="scientific">Actinokineospora xionganensis</name>
    <dbReference type="NCBI Taxonomy" id="2684470"/>
    <lineage>
        <taxon>Bacteria</taxon>
        <taxon>Bacillati</taxon>
        <taxon>Actinomycetota</taxon>
        <taxon>Actinomycetes</taxon>
        <taxon>Pseudonocardiales</taxon>
        <taxon>Pseudonocardiaceae</taxon>
        <taxon>Actinokineospora</taxon>
    </lineage>
</organism>
<evidence type="ECO:0008006" key="4">
    <source>
        <dbReference type="Google" id="ProtNLM"/>
    </source>
</evidence>
<sequence>MTTANATTRPADTHAVTLLRRFLTLDALVSGGNGLAYVIAPVWIGDLLGVSTGALVPIGIALIAFALAVGAIAMSRNPLRGATLVIEFNLAWVVASLAVAAFNPFGANTLGVVWTVMQAGTVALFAGLQWTAVRKAK</sequence>
<keyword evidence="1" id="KW-1133">Transmembrane helix</keyword>
<feature type="transmembrane region" description="Helical" evidence="1">
    <location>
        <begin position="111"/>
        <end position="133"/>
    </location>
</feature>
<dbReference type="Proteomes" id="UP000734823">
    <property type="component" value="Unassembled WGS sequence"/>
</dbReference>
<keyword evidence="1" id="KW-0812">Transmembrane</keyword>
<keyword evidence="3" id="KW-1185">Reference proteome</keyword>
<evidence type="ECO:0000256" key="1">
    <source>
        <dbReference type="SAM" id="Phobius"/>
    </source>
</evidence>